<dbReference type="AlphaFoldDB" id="A0A4Z0A300"/>
<dbReference type="PANTHER" id="PTHR11986:SF79">
    <property type="entry name" value="ACETYLORNITHINE AMINOTRANSFERASE, MITOCHONDRIAL"/>
    <property type="match status" value="1"/>
</dbReference>
<dbReference type="STRING" id="135208.A0A4Z0A300"/>
<dbReference type="GO" id="GO:0008483">
    <property type="term" value="F:transaminase activity"/>
    <property type="evidence" value="ECO:0007669"/>
    <property type="project" value="UniProtKB-KW"/>
</dbReference>
<evidence type="ECO:0000256" key="1">
    <source>
        <dbReference type="ARBA" id="ARBA00001933"/>
    </source>
</evidence>
<dbReference type="InterPro" id="IPR005814">
    <property type="entry name" value="Aminotrans_3"/>
</dbReference>
<evidence type="ECO:0000313" key="7">
    <source>
        <dbReference type="Proteomes" id="UP000298061"/>
    </source>
</evidence>
<evidence type="ECO:0000313" key="6">
    <source>
        <dbReference type="EMBL" id="TFY80840.1"/>
    </source>
</evidence>
<name>A0A4Z0A300_9AGAM</name>
<keyword evidence="4" id="KW-0808">Transferase</keyword>
<dbReference type="GO" id="GO:0005759">
    <property type="term" value="C:mitochondrial matrix"/>
    <property type="evidence" value="ECO:0007669"/>
    <property type="project" value="TreeGrafter"/>
</dbReference>
<dbReference type="InterPro" id="IPR015422">
    <property type="entry name" value="PyrdxlP-dep_Trfase_small"/>
</dbReference>
<dbReference type="InterPro" id="IPR050103">
    <property type="entry name" value="Class-III_PLP-dep_AT"/>
</dbReference>
<dbReference type="EMBL" id="SFCI01000281">
    <property type="protein sequence ID" value="TFY80840.1"/>
    <property type="molecule type" value="Genomic_DNA"/>
</dbReference>
<comment type="cofactor">
    <cofactor evidence="1">
        <name>pyridoxal 5'-phosphate</name>
        <dbReference type="ChEBI" id="CHEBI:597326"/>
    </cofactor>
</comment>
<dbReference type="PANTHER" id="PTHR11986">
    <property type="entry name" value="AMINOTRANSFERASE CLASS III"/>
    <property type="match status" value="1"/>
</dbReference>
<dbReference type="InterPro" id="IPR015424">
    <property type="entry name" value="PyrdxlP-dep_Trfase"/>
</dbReference>
<evidence type="ECO:0000256" key="5">
    <source>
        <dbReference type="SAM" id="MobiDB-lite"/>
    </source>
</evidence>
<evidence type="ECO:0000256" key="3">
    <source>
        <dbReference type="ARBA" id="ARBA00022576"/>
    </source>
</evidence>
<evidence type="ECO:0000256" key="4">
    <source>
        <dbReference type="ARBA" id="ARBA00022679"/>
    </source>
</evidence>
<proteinExistence type="inferred from homology"/>
<dbReference type="SUPFAM" id="SSF53383">
    <property type="entry name" value="PLP-dependent transferases"/>
    <property type="match status" value="1"/>
</dbReference>
<dbReference type="GO" id="GO:0030170">
    <property type="term" value="F:pyridoxal phosphate binding"/>
    <property type="evidence" value="ECO:0007669"/>
    <property type="project" value="InterPro"/>
</dbReference>
<gene>
    <name evidence="6" type="ORF">EWM64_g3172</name>
</gene>
<feature type="region of interest" description="Disordered" evidence="5">
    <location>
        <begin position="22"/>
        <end position="43"/>
    </location>
</feature>
<reference evidence="6 7" key="1">
    <citation type="submission" date="2019-02" db="EMBL/GenBank/DDBJ databases">
        <title>Genome sequencing of the rare red list fungi Hericium alpestre (H. flagellum).</title>
        <authorList>
            <person name="Buettner E."/>
            <person name="Kellner H."/>
        </authorList>
    </citation>
    <scope>NUCLEOTIDE SEQUENCE [LARGE SCALE GENOMIC DNA]</scope>
    <source>
        <strain evidence="6 7">DSM 108284</strain>
    </source>
</reference>
<dbReference type="Gene3D" id="3.90.1150.10">
    <property type="entry name" value="Aspartate Aminotransferase, domain 1"/>
    <property type="match status" value="1"/>
</dbReference>
<accession>A0A4Z0A300</accession>
<comment type="similarity">
    <text evidence="2">Belongs to the class-III pyridoxal-phosphate-dependent aminotransferase family.</text>
</comment>
<evidence type="ECO:0000256" key="2">
    <source>
        <dbReference type="ARBA" id="ARBA00008954"/>
    </source>
</evidence>
<dbReference type="Proteomes" id="UP000298061">
    <property type="component" value="Unassembled WGS sequence"/>
</dbReference>
<dbReference type="Pfam" id="PF00202">
    <property type="entry name" value="Aminotran_3"/>
    <property type="match status" value="1"/>
</dbReference>
<evidence type="ECO:0008006" key="8">
    <source>
        <dbReference type="Google" id="ProtNLM"/>
    </source>
</evidence>
<sequence>MLRSIPRYARLCRSRPAPVRYSSSASKEIHAESSPRPHPAIPSVPNTAYVAPTHPIPAPIQTDRTREVLALAEKYILPVYARPPLVMDHGKGIWIWDMDGRKYLDFTAGIAVNALGHADEGVAKVHAAVLHCLRKRSHSFMRAGPARSGE</sequence>
<protein>
    <recommendedName>
        <fullName evidence="8">Acetylornithine transaminase</fullName>
    </recommendedName>
</protein>
<organism evidence="6 7">
    <name type="scientific">Hericium alpestre</name>
    <dbReference type="NCBI Taxonomy" id="135208"/>
    <lineage>
        <taxon>Eukaryota</taxon>
        <taxon>Fungi</taxon>
        <taxon>Dikarya</taxon>
        <taxon>Basidiomycota</taxon>
        <taxon>Agaricomycotina</taxon>
        <taxon>Agaricomycetes</taxon>
        <taxon>Russulales</taxon>
        <taxon>Hericiaceae</taxon>
        <taxon>Hericium</taxon>
    </lineage>
</organism>
<dbReference type="OrthoDB" id="10260828at2759"/>
<keyword evidence="7" id="KW-1185">Reference proteome</keyword>
<comment type="caution">
    <text evidence="6">The sequence shown here is derived from an EMBL/GenBank/DDBJ whole genome shotgun (WGS) entry which is preliminary data.</text>
</comment>
<dbReference type="GO" id="GO:0042802">
    <property type="term" value="F:identical protein binding"/>
    <property type="evidence" value="ECO:0007669"/>
    <property type="project" value="TreeGrafter"/>
</dbReference>
<keyword evidence="3" id="KW-0032">Aminotransferase</keyword>